<dbReference type="PATRIC" id="fig|861299.3.peg.222"/>
<feature type="compositionally biased region" description="Low complexity" evidence="1">
    <location>
        <begin position="22"/>
        <end position="34"/>
    </location>
</feature>
<feature type="region of interest" description="Disordered" evidence="1">
    <location>
        <begin position="114"/>
        <end position="145"/>
    </location>
</feature>
<dbReference type="OrthoDB" id="9796740at2"/>
<keyword evidence="3" id="KW-0966">Cell projection</keyword>
<keyword evidence="3" id="KW-0282">Flagellum</keyword>
<evidence type="ECO:0000313" key="4">
    <source>
        <dbReference type="Proteomes" id="UP000019151"/>
    </source>
</evidence>
<dbReference type="HOGENOM" id="CLU_1784064_0_0_0"/>
<protein>
    <submittedName>
        <fullName evidence="3">Flagellar protein FlgJ</fullName>
    </submittedName>
</protein>
<keyword evidence="3" id="KW-0969">Cilium</keyword>
<reference evidence="3 4" key="1">
    <citation type="journal article" date="2014" name="Genome Announc.">
        <title>Genome Sequence and Methylome of Soil Bacterium Gemmatirosa kalamazoonensis KBS708T, a Member of the Rarely Cultivated Gemmatimonadetes Phylum.</title>
        <authorList>
            <person name="Debruyn J.M."/>
            <person name="Radosevich M."/>
            <person name="Wommack K.E."/>
            <person name="Polson S.W."/>
            <person name="Hauser L.J."/>
            <person name="Fawaz M.N."/>
            <person name="Korlach J."/>
            <person name="Tsai Y.C."/>
        </authorList>
    </citation>
    <scope>NUCLEOTIDE SEQUENCE [LARGE SCALE GENOMIC DNA]</scope>
    <source>
        <strain evidence="3 4">KBS708</strain>
    </source>
</reference>
<dbReference type="eggNOG" id="COG3951">
    <property type="taxonomic scope" value="Bacteria"/>
</dbReference>
<feature type="domain" description="Flagellar protein FlgJ N-terminal" evidence="2">
    <location>
        <begin position="58"/>
        <end position="107"/>
    </location>
</feature>
<dbReference type="RefSeq" id="WP_025409311.1">
    <property type="nucleotide sequence ID" value="NZ_CP007128.1"/>
</dbReference>
<dbReference type="InterPro" id="IPR019301">
    <property type="entry name" value="Flagellar_prot_FlgJ_N"/>
</dbReference>
<evidence type="ECO:0000256" key="1">
    <source>
        <dbReference type="SAM" id="MobiDB-lite"/>
    </source>
</evidence>
<sequence>MSGPIGPGTRDSGLGTRDSWGSSSRVPSPESRVPTPDEVKLKKTAQQLESLFVEQLFKAMRETVPQGEGAIGAATGEDMFTGLMDQHLAADTPTQWAHGLADAAYRQLRAALPGSKTEQTTEHTAPSTKLTQLRAPTPVIPLPSR</sequence>
<feature type="region of interest" description="Disordered" evidence="1">
    <location>
        <begin position="1"/>
        <end position="40"/>
    </location>
</feature>
<dbReference type="Proteomes" id="UP000019151">
    <property type="component" value="Chromosome"/>
</dbReference>
<name>W0RBR8_9BACT</name>
<dbReference type="InParanoid" id="W0RBR8"/>
<dbReference type="KEGG" id="gba:J421_0218"/>
<evidence type="ECO:0000259" key="2">
    <source>
        <dbReference type="Pfam" id="PF10135"/>
    </source>
</evidence>
<organism evidence="3 4">
    <name type="scientific">Gemmatirosa kalamazoonensis</name>
    <dbReference type="NCBI Taxonomy" id="861299"/>
    <lineage>
        <taxon>Bacteria</taxon>
        <taxon>Pseudomonadati</taxon>
        <taxon>Gemmatimonadota</taxon>
        <taxon>Gemmatimonadia</taxon>
        <taxon>Gemmatimonadales</taxon>
        <taxon>Gemmatimonadaceae</taxon>
        <taxon>Gemmatirosa</taxon>
    </lineage>
</organism>
<dbReference type="AlphaFoldDB" id="W0RBR8"/>
<dbReference type="STRING" id="861299.J421_0218"/>
<dbReference type="Pfam" id="PF10135">
    <property type="entry name" value="Rod-binding"/>
    <property type="match status" value="1"/>
</dbReference>
<dbReference type="EMBL" id="CP007128">
    <property type="protein sequence ID" value="AHG87755.1"/>
    <property type="molecule type" value="Genomic_DNA"/>
</dbReference>
<feature type="compositionally biased region" description="Polar residues" evidence="1">
    <location>
        <begin position="116"/>
        <end position="131"/>
    </location>
</feature>
<gene>
    <name evidence="3" type="ORF">J421_0218</name>
</gene>
<proteinExistence type="predicted"/>
<evidence type="ECO:0000313" key="3">
    <source>
        <dbReference type="EMBL" id="AHG87755.1"/>
    </source>
</evidence>
<accession>W0RBR8</accession>
<keyword evidence="4" id="KW-1185">Reference proteome</keyword>